<feature type="transmembrane region" description="Helical" evidence="7">
    <location>
        <begin position="155"/>
        <end position="176"/>
    </location>
</feature>
<dbReference type="GO" id="GO:0005886">
    <property type="term" value="C:plasma membrane"/>
    <property type="evidence" value="ECO:0007669"/>
    <property type="project" value="UniProtKB-SubCell"/>
</dbReference>
<evidence type="ECO:0000256" key="1">
    <source>
        <dbReference type="ARBA" id="ARBA00004651"/>
    </source>
</evidence>
<evidence type="ECO:0000259" key="8">
    <source>
        <dbReference type="PROSITE" id="PS51746"/>
    </source>
</evidence>
<dbReference type="InterPro" id="IPR036457">
    <property type="entry name" value="PPM-type-like_dom_sf"/>
</dbReference>
<evidence type="ECO:0000256" key="6">
    <source>
        <dbReference type="ARBA" id="ARBA00023136"/>
    </source>
</evidence>
<evidence type="ECO:0000313" key="9">
    <source>
        <dbReference type="EMBL" id="BBX69316.1"/>
    </source>
</evidence>
<feature type="domain" description="PPM-type phosphatase" evidence="8">
    <location>
        <begin position="493"/>
        <end position="704"/>
    </location>
</feature>
<proteinExistence type="predicted"/>
<dbReference type="InterPro" id="IPR052016">
    <property type="entry name" value="Bact_Sigma-Reg"/>
</dbReference>
<dbReference type="Pfam" id="PF05231">
    <property type="entry name" value="MASE1"/>
    <property type="match status" value="1"/>
</dbReference>
<dbReference type="PANTHER" id="PTHR43156">
    <property type="entry name" value="STAGE II SPORULATION PROTEIN E-RELATED"/>
    <property type="match status" value="1"/>
</dbReference>
<keyword evidence="5 7" id="KW-1133">Transmembrane helix</keyword>
<protein>
    <recommendedName>
        <fullName evidence="8">PPM-type phosphatase domain-containing protein</fullName>
    </recommendedName>
</protein>
<sequence>MAGRFDWRRAAVVFLAVALTYAAGAALSWQTFGAGPGPAFFPPAGVTVAAMLLTRRSSWPVIVAAVVVAEVAVDLTHGATGWSAAGFALANSVEPIVGATVTVALCGGSPDLRLRGDLVRFVGGACVAGPFVGGLIGASAGVLAAGQVWWPGFLLHWWAGDAVGALVVGAPILLWPRQKDVLRSRRRETVSVLALTAALSVVAFWFDTPPALLLLPVLAWAAFRLDVIGAALSGAVLAFVANYMTAAGRGTFAGLSMSPMSRLSVTQAFIAVLVLVAMLIAQEAAGRLAAIRQREREQRERARLETLARIAELLGAALTPEHIGDVIAGQVLSDAGAQGLALGLVDDHRQHLQWMRIAGYPAEVIAQSKSDLALDEHSAACQAVRTNAPLVFRSPAEYRRSYPNTVNWLAPSGATAVVNWPLMSGGTSFGVLHLMWARPQPLDSAQLAYVSAVATMIAQALVRSRVYADEHAKAVVLQSAVMPTIGAQIPGMDIAVCYEPADAVRGVGGDWYDVMPLPSGATFLGVGDVIGHGLPAVEDMAQLRSAARAMAVQGLRPARLLAELNGFTRYATNGRFATMTVTIFDPLTGSLAYASAGHPPALLRRSDGTVVELRAGHGPVLGPVRDATYTEDVLTIAPGDALVMYTDGLIERRGRDLDTGIARISEVISTWHGHTSVHVECRRLIESFAPAPRDDDVCVLAVRFVPKA</sequence>
<organism evidence="9 10">
    <name type="scientific">Mycolicibacterium psychrotolerans</name>
    <dbReference type="NCBI Taxonomy" id="216929"/>
    <lineage>
        <taxon>Bacteria</taxon>
        <taxon>Bacillati</taxon>
        <taxon>Actinomycetota</taxon>
        <taxon>Actinomycetes</taxon>
        <taxon>Mycobacteriales</taxon>
        <taxon>Mycobacteriaceae</taxon>
        <taxon>Mycolicibacterium</taxon>
    </lineage>
</organism>
<dbReference type="GO" id="GO:0016791">
    <property type="term" value="F:phosphatase activity"/>
    <property type="evidence" value="ECO:0007669"/>
    <property type="project" value="TreeGrafter"/>
</dbReference>
<keyword evidence="4" id="KW-0378">Hydrolase</keyword>
<keyword evidence="3 7" id="KW-0812">Transmembrane</keyword>
<dbReference type="InterPro" id="IPR001932">
    <property type="entry name" value="PPM-type_phosphatase-like_dom"/>
</dbReference>
<dbReference type="SMART" id="SM00065">
    <property type="entry name" value="GAF"/>
    <property type="match status" value="1"/>
</dbReference>
<dbReference type="InterPro" id="IPR007895">
    <property type="entry name" value="MASE1"/>
</dbReference>
<dbReference type="InterPro" id="IPR003018">
    <property type="entry name" value="GAF"/>
</dbReference>
<feature type="transmembrane region" description="Helical" evidence="7">
    <location>
        <begin position="218"/>
        <end position="243"/>
    </location>
</feature>
<dbReference type="PROSITE" id="PS51746">
    <property type="entry name" value="PPM_2"/>
    <property type="match status" value="1"/>
</dbReference>
<evidence type="ECO:0000256" key="3">
    <source>
        <dbReference type="ARBA" id="ARBA00022692"/>
    </source>
</evidence>
<name>A0A7I7MB73_9MYCO</name>
<dbReference type="Pfam" id="PF13185">
    <property type="entry name" value="GAF_2"/>
    <property type="match status" value="1"/>
</dbReference>
<evidence type="ECO:0000256" key="4">
    <source>
        <dbReference type="ARBA" id="ARBA00022801"/>
    </source>
</evidence>
<dbReference type="SUPFAM" id="SSF81606">
    <property type="entry name" value="PP2C-like"/>
    <property type="match status" value="1"/>
</dbReference>
<reference evidence="9 10" key="1">
    <citation type="journal article" date="2019" name="Emerg. Microbes Infect.">
        <title>Comprehensive subspecies identification of 175 nontuberculous mycobacteria species based on 7547 genomic profiles.</title>
        <authorList>
            <person name="Matsumoto Y."/>
            <person name="Kinjo T."/>
            <person name="Motooka D."/>
            <person name="Nabeya D."/>
            <person name="Jung N."/>
            <person name="Uechi K."/>
            <person name="Horii T."/>
            <person name="Iida T."/>
            <person name="Fujita J."/>
            <person name="Nakamura S."/>
        </authorList>
    </citation>
    <scope>NUCLEOTIDE SEQUENCE [LARGE SCALE GENOMIC DNA]</scope>
    <source>
        <strain evidence="9 10">JCM 13323</strain>
    </source>
</reference>
<dbReference type="Gene3D" id="3.30.450.40">
    <property type="match status" value="1"/>
</dbReference>
<feature type="transmembrane region" description="Helical" evidence="7">
    <location>
        <begin position="188"/>
        <end position="206"/>
    </location>
</feature>
<evidence type="ECO:0000256" key="2">
    <source>
        <dbReference type="ARBA" id="ARBA00022475"/>
    </source>
</evidence>
<evidence type="ECO:0000256" key="7">
    <source>
        <dbReference type="SAM" id="Phobius"/>
    </source>
</evidence>
<dbReference type="PANTHER" id="PTHR43156:SF2">
    <property type="entry name" value="STAGE II SPORULATION PROTEIN E"/>
    <property type="match status" value="1"/>
</dbReference>
<keyword evidence="10" id="KW-1185">Reference proteome</keyword>
<dbReference type="SUPFAM" id="SSF55781">
    <property type="entry name" value="GAF domain-like"/>
    <property type="match status" value="1"/>
</dbReference>
<keyword evidence="2" id="KW-1003">Cell membrane</keyword>
<dbReference type="Proteomes" id="UP000466514">
    <property type="component" value="Chromosome"/>
</dbReference>
<dbReference type="InterPro" id="IPR029016">
    <property type="entry name" value="GAF-like_dom_sf"/>
</dbReference>
<evidence type="ECO:0000313" key="10">
    <source>
        <dbReference type="Proteomes" id="UP000466514"/>
    </source>
</evidence>
<dbReference type="Gene3D" id="3.60.40.10">
    <property type="entry name" value="PPM-type phosphatase domain"/>
    <property type="match status" value="1"/>
</dbReference>
<accession>A0A7I7MB73</accession>
<dbReference type="SMART" id="SM00331">
    <property type="entry name" value="PP2C_SIG"/>
    <property type="match status" value="1"/>
</dbReference>
<feature type="transmembrane region" description="Helical" evidence="7">
    <location>
        <begin position="118"/>
        <end position="143"/>
    </location>
</feature>
<keyword evidence="6 7" id="KW-0472">Membrane</keyword>
<feature type="transmembrane region" description="Helical" evidence="7">
    <location>
        <begin position="263"/>
        <end position="281"/>
    </location>
</feature>
<feature type="transmembrane region" description="Helical" evidence="7">
    <location>
        <begin position="85"/>
        <end position="106"/>
    </location>
</feature>
<dbReference type="EMBL" id="AP022574">
    <property type="protein sequence ID" value="BBX69316.1"/>
    <property type="molecule type" value="Genomic_DNA"/>
</dbReference>
<dbReference type="AlphaFoldDB" id="A0A7I7MB73"/>
<gene>
    <name evidence="9" type="ORF">MPSYJ_27770</name>
</gene>
<comment type="subcellular location">
    <subcellularLocation>
        <location evidence="1">Cell membrane</location>
        <topology evidence="1">Multi-pass membrane protein</topology>
    </subcellularLocation>
</comment>
<evidence type="ECO:0000256" key="5">
    <source>
        <dbReference type="ARBA" id="ARBA00022989"/>
    </source>
</evidence>
<dbReference type="KEGG" id="mpsc:MPSYJ_27770"/>
<dbReference type="Pfam" id="PF07228">
    <property type="entry name" value="SpoIIE"/>
    <property type="match status" value="1"/>
</dbReference>